<reference evidence="4 5" key="1">
    <citation type="journal article" date="2015" name="Genome Announc.">
        <title>Expanding the biotechnology potential of lactobacilli through comparative genomics of 213 strains and associated genera.</title>
        <authorList>
            <person name="Sun Z."/>
            <person name="Harris H.M."/>
            <person name="McCann A."/>
            <person name="Guo C."/>
            <person name="Argimon S."/>
            <person name="Zhang W."/>
            <person name="Yang X."/>
            <person name="Jeffery I.B."/>
            <person name="Cooney J.C."/>
            <person name="Kagawa T.F."/>
            <person name="Liu W."/>
            <person name="Song Y."/>
            <person name="Salvetti E."/>
            <person name="Wrobel A."/>
            <person name="Rasinkangas P."/>
            <person name="Parkhill J."/>
            <person name="Rea M.C."/>
            <person name="O'Sullivan O."/>
            <person name="Ritari J."/>
            <person name="Douillard F.P."/>
            <person name="Paul Ross R."/>
            <person name="Yang R."/>
            <person name="Briner A.E."/>
            <person name="Felis G.E."/>
            <person name="de Vos W.M."/>
            <person name="Barrangou R."/>
            <person name="Klaenhammer T.R."/>
            <person name="Caufield P.W."/>
            <person name="Cui Y."/>
            <person name="Zhang H."/>
            <person name="O'Toole P.W."/>
        </authorList>
    </citation>
    <scope>NUCLEOTIDE SEQUENCE [LARGE SCALE GENOMIC DNA]</scope>
    <source>
        <strain evidence="4 5">DSM 12744</strain>
    </source>
</reference>
<dbReference type="GO" id="GO:0005524">
    <property type="term" value="F:ATP binding"/>
    <property type="evidence" value="ECO:0007669"/>
    <property type="project" value="UniProtKB-KW"/>
</dbReference>
<keyword evidence="2" id="KW-0067">ATP-binding</keyword>
<dbReference type="EMBL" id="AZEC01000016">
    <property type="protein sequence ID" value="KRL10015.1"/>
    <property type="molecule type" value="Genomic_DNA"/>
</dbReference>
<keyword evidence="5" id="KW-1185">Reference proteome</keyword>
<dbReference type="RefSeq" id="WP_057822201.1">
    <property type="nucleotide sequence ID" value="NZ_AZEC01000016.1"/>
</dbReference>
<protein>
    <recommendedName>
        <fullName evidence="3">ABC transporter domain-containing protein</fullName>
    </recommendedName>
</protein>
<dbReference type="Gene3D" id="3.40.50.300">
    <property type="entry name" value="P-loop containing nucleotide triphosphate hydrolases"/>
    <property type="match status" value="2"/>
</dbReference>
<dbReference type="PANTHER" id="PTHR42855:SF2">
    <property type="entry name" value="DRUG RESISTANCE ABC TRANSPORTER,ATP-BINDING PROTEIN"/>
    <property type="match status" value="1"/>
</dbReference>
<accession>A0A0R1MQ02</accession>
<dbReference type="SUPFAM" id="SSF52540">
    <property type="entry name" value="P-loop containing nucleoside triphosphate hydrolases"/>
    <property type="match status" value="2"/>
</dbReference>
<dbReference type="OrthoDB" id="9762369at2"/>
<dbReference type="CDD" id="cd03221">
    <property type="entry name" value="ABCF_EF-3"/>
    <property type="match status" value="2"/>
</dbReference>
<dbReference type="GO" id="GO:0016887">
    <property type="term" value="F:ATP hydrolysis activity"/>
    <property type="evidence" value="ECO:0007669"/>
    <property type="project" value="InterPro"/>
</dbReference>
<dbReference type="Pfam" id="PF00005">
    <property type="entry name" value="ABC_tran"/>
    <property type="match status" value="2"/>
</dbReference>
<dbReference type="InterPro" id="IPR017871">
    <property type="entry name" value="ABC_transporter-like_CS"/>
</dbReference>
<evidence type="ECO:0000256" key="2">
    <source>
        <dbReference type="ARBA" id="ARBA00022840"/>
    </source>
</evidence>
<dbReference type="STRING" id="1423792.FD09_GL001059"/>
<evidence type="ECO:0000313" key="5">
    <source>
        <dbReference type="Proteomes" id="UP000051330"/>
    </source>
</evidence>
<dbReference type="PANTHER" id="PTHR42855">
    <property type="entry name" value="ABC TRANSPORTER ATP-BINDING SUBUNIT"/>
    <property type="match status" value="1"/>
</dbReference>
<feature type="domain" description="ABC transporter" evidence="3">
    <location>
        <begin position="322"/>
        <end position="515"/>
    </location>
</feature>
<dbReference type="InterPro" id="IPR027417">
    <property type="entry name" value="P-loop_NTPase"/>
</dbReference>
<feature type="domain" description="ABC transporter" evidence="3">
    <location>
        <begin position="4"/>
        <end position="256"/>
    </location>
</feature>
<dbReference type="Pfam" id="PF12848">
    <property type="entry name" value="ABC_tran_Xtn"/>
    <property type="match status" value="1"/>
</dbReference>
<dbReference type="FunFam" id="3.40.50.300:FF:000011">
    <property type="entry name" value="Putative ABC transporter ATP-binding component"/>
    <property type="match status" value="1"/>
</dbReference>
<evidence type="ECO:0000313" key="4">
    <source>
        <dbReference type="EMBL" id="KRL10015.1"/>
    </source>
</evidence>
<keyword evidence="1" id="KW-0547">Nucleotide-binding</keyword>
<dbReference type="InterPro" id="IPR003593">
    <property type="entry name" value="AAA+_ATPase"/>
</dbReference>
<dbReference type="InterPro" id="IPR003439">
    <property type="entry name" value="ABC_transporter-like_ATP-bd"/>
</dbReference>
<dbReference type="Proteomes" id="UP000051330">
    <property type="component" value="Unassembled WGS sequence"/>
</dbReference>
<name>A0A0R1MQ02_9LACO</name>
<comment type="caution">
    <text evidence="4">The sequence shown here is derived from an EMBL/GenBank/DDBJ whole genome shotgun (WGS) entry which is preliminary data.</text>
</comment>
<evidence type="ECO:0000256" key="1">
    <source>
        <dbReference type="ARBA" id="ARBA00022741"/>
    </source>
</evidence>
<dbReference type="AlphaFoldDB" id="A0A0R1MQ02"/>
<dbReference type="PROSITE" id="PS00211">
    <property type="entry name" value="ABC_TRANSPORTER_1"/>
    <property type="match status" value="2"/>
</dbReference>
<dbReference type="InterPro" id="IPR032781">
    <property type="entry name" value="ABC_tran_Xtn"/>
</dbReference>
<organism evidence="4 5">
    <name type="scientific">Schleiferilactobacillus perolens DSM 12744</name>
    <dbReference type="NCBI Taxonomy" id="1423792"/>
    <lineage>
        <taxon>Bacteria</taxon>
        <taxon>Bacillati</taxon>
        <taxon>Bacillota</taxon>
        <taxon>Bacilli</taxon>
        <taxon>Lactobacillales</taxon>
        <taxon>Lactobacillaceae</taxon>
        <taxon>Schleiferilactobacillus</taxon>
    </lineage>
</organism>
<gene>
    <name evidence="4" type="ORF">FD09_GL001059</name>
</gene>
<dbReference type="PROSITE" id="PS50893">
    <property type="entry name" value="ABC_TRANSPORTER_2"/>
    <property type="match status" value="2"/>
</dbReference>
<proteinExistence type="predicted"/>
<dbReference type="SMART" id="SM00382">
    <property type="entry name" value="AAA"/>
    <property type="match status" value="2"/>
</dbReference>
<sequence length="515" mass="57613">MALLTVSHLSHQFMDKQLYTDAELILNPHDRMGIIGQNGVGKSTLIHIITGQLIPDEGKIEWQRRLHYGYLDQYAKLSAGVTIGAFLHSAFAELYDDEKRMNAYYTDYGTNADDELLAKAGAIQERLEAADFYNIDTRIDQVATGLGLAELGYDRDVTALSGGQRSKLILAKLLLSHPDVLLLDEPTNFLDKDHIDWLVSFLQDFNGAYIVVSHDYDFLDQVTNVICDVEFGKITRYTGNLKQALKLRNQARETYMREFNKQQEKISKTEAYIRKYKAGSRSKSARSREKQLAHVERLTPPGNKVRPVLEFPFVETASEILVTVSDLLIGYQKQPLLREPLNFSVGRGEVVVFAGFNGVGKTTLLKTILGMLPAISGEVDTSATMVPGYYDQELHWEAPLASPLQYLQGIFTKAQPRTLRQALARTGLTAQQAMSPIHELSGGEQSKVKLARLLLTPSNLLLLDEPTNHLDEATKDALRTAIQEFPGGVVLVTHEEGFYDDSWVDKVLDIAALRK</sequence>
<evidence type="ECO:0000259" key="3">
    <source>
        <dbReference type="PROSITE" id="PS50893"/>
    </source>
</evidence>
<dbReference type="InterPro" id="IPR051309">
    <property type="entry name" value="ABCF_ATPase"/>
</dbReference>
<dbReference type="PATRIC" id="fig|1423792.3.peg.1080"/>